<sequence length="536" mass="62357">MKDENQKYLWWQEGVIYQIYPRSYQDSDGDGVGDLQGIIQRLDHIKSLGMTAIWISPIFSSPMADFGYDISDYCDIHPLFGTMEDFDELLQAVHDRGMKLILDLVPNHTSNEHPWFKESRSSKDNPKRDWYIWEDAKEDGSEPNNWLSVFGGSAWEWDEKTQQYYYHAFLKEQPDLNWRNPEVQEAMMNVMRFWLDKGVDGFRVDVMWHMIKDDQLRDNPTNPNYKSHQATYEKLIPAYSTDQPEVHDIVHMMRKVLDSYDERMMIGEIYLPIHKLMTYYGTDKNGAHLPFNFLLLSTDWDAGEIASNINQYEAALPEGGWPNWVLGNHDQSRISSRVGQDQARVAAMLLLTLRGTPTIYYGDEIGMRDVPIPEEEVQDPQGLNMPGLNLSRDPQRTPMQWDDSENAGFSPSKPWLPLPADYRRVNVKAQSDDHGSMLALHQRLLNLRQEEDALRIGHYKPMEAQKPLLAYMRYTSNTRFLILLNLSHKTCHFHPEHFQFEGTIEIDTLPEREGTEVKDKISLSGDEGMVIRLKHL</sequence>
<dbReference type="InterPro" id="IPR006047">
    <property type="entry name" value="GH13_cat_dom"/>
</dbReference>
<evidence type="ECO:0000256" key="3">
    <source>
        <dbReference type="ARBA" id="ARBA00023295"/>
    </source>
</evidence>
<dbReference type="SUPFAM" id="SSF51011">
    <property type="entry name" value="Glycosyl hydrolase domain"/>
    <property type="match status" value="1"/>
</dbReference>
<evidence type="ECO:0000313" key="6">
    <source>
        <dbReference type="Proteomes" id="UP000185924"/>
    </source>
</evidence>
<dbReference type="CDD" id="cd11331">
    <property type="entry name" value="AmyAc_OligoGlu_like"/>
    <property type="match status" value="1"/>
</dbReference>
<proteinExistence type="inferred from homology"/>
<dbReference type="InterPro" id="IPR017853">
    <property type="entry name" value="GH"/>
</dbReference>
<dbReference type="Proteomes" id="UP000185924">
    <property type="component" value="Unassembled WGS sequence"/>
</dbReference>
<evidence type="ECO:0000256" key="2">
    <source>
        <dbReference type="ARBA" id="ARBA00022801"/>
    </source>
</evidence>
<dbReference type="RefSeq" id="WP_076422987.1">
    <property type="nucleotide sequence ID" value="NZ_FTNM01000006.1"/>
</dbReference>
<gene>
    <name evidence="5" type="ORF">SAMN05421545_3412</name>
</gene>
<organism evidence="5 6">
    <name type="scientific">Pontibacter lucknowensis</name>
    <dbReference type="NCBI Taxonomy" id="1077936"/>
    <lineage>
        <taxon>Bacteria</taxon>
        <taxon>Pseudomonadati</taxon>
        <taxon>Bacteroidota</taxon>
        <taxon>Cytophagia</taxon>
        <taxon>Cytophagales</taxon>
        <taxon>Hymenobacteraceae</taxon>
        <taxon>Pontibacter</taxon>
    </lineage>
</organism>
<dbReference type="SMART" id="SM00642">
    <property type="entry name" value="Aamy"/>
    <property type="match status" value="1"/>
</dbReference>
<accession>A0A1N7ALD8</accession>
<dbReference type="OrthoDB" id="9806009at2"/>
<dbReference type="Gene3D" id="3.90.400.10">
    <property type="entry name" value="Oligo-1,6-glucosidase, Domain 2"/>
    <property type="match status" value="1"/>
</dbReference>
<dbReference type="PANTHER" id="PTHR10357:SF179">
    <property type="entry name" value="NEUTRAL AND BASIC AMINO ACID TRANSPORT PROTEIN RBAT"/>
    <property type="match status" value="1"/>
</dbReference>
<dbReference type="AlphaFoldDB" id="A0A1N7ALD8"/>
<evidence type="ECO:0000259" key="4">
    <source>
        <dbReference type="SMART" id="SM00642"/>
    </source>
</evidence>
<evidence type="ECO:0000256" key="1">
    <source>
        <dbReference type="ARBA" id="ARBA00008061"/>
    </source>
</evidence>
<dbReference type="GO" id="GO:0004556">
    <property type="term" value="F:alpha-amylase activity"/>
    <property type="evidence" value="ECO:0007669"/>
    <property type="project" value="TreeGrafter"/>
</dbReference>
<keyword evidence="3" id="KW-0326">Glycosidase</keyword>
<dbReference type="PANTHER" id="PTHR10357">
    <property type="entry name" value="ALPHA-AMYLASE FAMILY MEMBER"/>
    <property type="match status" value="1"/>
</dbReference>
<comment type="similarity">
    <text evidence="1">Belongs to the glycosyl hydrolase 13 family.</text>
</comment>
<feature type="domain" description="Glycosyl hydrolase family 13 catalytic" evidence="4">
    <location>
        <begin position="18"/>
        <end position="396"/>
    </location>
</feature>
<name>A0A1N7ALD8_9BACT</name>
<keyword evidence="2" id="KW-0378">Hydrolase</keyword>
<dbReference type="STRING" id="1077936.SAMN05421545_3412"/>
<dbReference type="Gene3D" id="3.20.20.80">
    <property type="entry name" value="Glycosidases"/>
    <property type="match status" value="1"/>
</dbReference>
<evidence type="ECO:0000313" key="5">
    <source>
        <dbReference type="EMBL" id="SIR39816.1"/>
    </source>
</evidence>
<keyword evidence="6" id="KW-1185">Reference proteome</keyword>
<dbReference type="Pfam" id="PF00128">
    <property type="entry name" value="Alpha-amylase"/>
    <property type="match status" value="1"/>
</dbReference>
<dbReference type="GO" id="GO:0009313">
    <property type="term" value="P:oligosaccharide catabolic process"/>
    <property type="evidence" value="ECO:0007669"/>
    <property type="project" value="TreeGrafter"/>
</dbReference>
<dbReference type="InterPro" id="IPR045857">
    <property type="entry name" value="O16G_dom_2"/>
</dbReference>
<dbReference type="FunFam" id="3.90.400.10:FF:000002">
    <property type="entry name" value="Sucrose isomerase"/>
    <property type="match status" value="1"/>
</dbReference>
<dbReference type="EMBL" id="FTNM01000006">
    <property type="protein sequence ID" value="SIR39816.1"/>
    <property type="molecule type" value="Genomic_DNA"/>
</dbReference>
<dbReference type="SUPFAM" id="SSF51445">
    <property type="entry name" value="(Trans)glycosidases"/>
    <property type="match status" value="1"/>
</dbReference>
<protein>
    <submittedName>
        <fullName evidence="5">Alpha-glucosidase</fullName>
    </submittedName>
</protein>
<reference evidence="6" key="1">
    <citation type="submission" date="2017-01" db="EMBL/GenBank/DDBJ databases">
        <authorList>
            <person name="Varghese N."/>
            <person name="Submissions S."/>
        </authorList>
    </citation>
    <scope>NUCLEOTIDE SEQUENCE [LARGE SCALE GENOMIC DNA]</scope>
    <source>
        <strain evidence="6">DM9</strain>
    </source>
</reference>